<dbReference type="PROSITE" id="PS00041">
    <property type="entry name" value="HTH_ARAC_FAMILY_1"/>
    <property type="match status" value="1"/>
</dbReference>
<sequence length="382" mass="43026">MFTKTSAIDKNLYFKSVSGPGPKSYQASSISLTKNSVSSVLSSEKPVFVSAKSGITLLVVSENPEGPYEKFILHGTIKIKPGIFYNLTSVSEVSVIEKKLAPFSDESETTLSCEISWEPIAPVIQIAEIFTLYYQVKKAPYHFGPEQHHFCELTIVEQGQLETTVDGVTYQLGKNDAILYQKDQVHSQAVTTDETTTYITILFDMTLTDPQFFDKVFHLNSGQISQVETFIRVSEEESLPYKSDHLLARLKLFILSLVSETSPSPSKGTSMKEKYDQDLAQQITAYIKEHPEARVIDVTQAFGMSRSIIQSLFHRYIGMQPHAYIEEQRLKQAKILMRDSSYSLTEIALLVGYRSLPAFSRSFKHALGYSPSSYAKKLYKQI</sequence>
<dbReference type="InterPro" id="IPR018062">
    <property type="entry name" value="HTH_AraC-typ_CS"/>
</dbReference>
<evidence type="ECO:0000256" key="3">
    <source>
        <dbReference type="ARBA" id="ARBA00023163"/>
    </source>
</evidence>
<dbReference type="Gene3D" id="1.10.10.60">
    <property type="entry name" value="Homeodomain-like"/>
    <property type="match status" value="1"/>
</dbReference>
<dbReference type="PRINTS" id="PR00032">
    <property type="entry name" value="HTHARAC"/>
</dbReference>
<evidence type="ECO:0000256" key="1">
    <source>
        <dbReference type="ARBA" id="ARBA00023015"/>
    </source>
</evidence>
<dbReference type="GO" id="GO:0003700">
    <property type="term" value="F:DNA-binding transcription factor activity"/>
    <property type="evidence" value="ECO:0007669"/>
    <property type="project" value="InterPro"/>
</dbReference>
<dbReference type="OrthoDB" id="62429at2"/>
<dbReference type="SMART" id="SM00342">
    <property type="entry name" value="HTH_ARAC"/>
    <property type="match status" value="1"/>
</dbReference>
<organism evidence="5 6">
    <name type="scientific">Streptococcus merionis</name>
    <dbReference type="NCBI Taxonomy" id="400065"/>
    <lineage>
        <taxon>Bacteria</taxon>
        <taxon>Bacillati</taxon>
        <taxon>Bacillota</taxon>
        <taxon>Bacilli</taxon>
        <taxon>Lactobacillales</taxon>
        <taxon>Streptococcaceae</taxon>
        <taxon>Streptococcus</taxon>
    </lineage>
</organism>
<dbReference type="InterPro" id="IPR018060">
    <property type="entry name" value="HTH_AraC"/>
</dbReference>
<evidence type="ECO:0000313" key="5">
    <source>
        <dbReference type="EMBL" id="SNU91007.1"/>
    </source>
</evidence>
<dbReference type="AlphaFoldDB" id="A0A239SZY6"/>
<accession>A0A239SZY6</accession>
<dbReference type="SUPFAM" id="SSF46689">
    <property type="entry name" value="Homeodomain-like"/>
    <property type="match status" value="1"/>
</dbReference>
<reference evidence="5 6" key="1">
    <citation type="submission" date="2017-06" db="EMBL/GenBank/DDBJ databases">
        <authorList>
            <consortium name="Pathogen Informatics"/>
        </authorList>
    </citation>
    <scope>NUCLEOTIDE SEQUENCE [LARGE SCALE GENOMIC DNA]</scope>
    <source>
        <strain evidence="5 6">NCTC13788</strain>
    </source>
</reference>
<dbReference type="RefSeq" id="WP_018374082.1">
    <property type="nucleotide sequence ID" value="NZ_LT906439.1"/>
</dbReference>
<proteinExistence type="predicted"/>
<feature type="domain" description="HTH araC/xylS-type" evidence="4">
    <location>
        <begin position="277"/>
        <end position="377"/>
    </location>
</feature>
<dbReference type="PANTHER" id="PTHR43280:SF2">
    <property type="entry name" value="HTH-TYPE TRANSCRIPTIONAL REGULATOR EXSA"/>
    <property type="match status" value="1"/>
</dbReference>
<protein>
    <submittedName>
        <fullName evidence="5">AraC family transcriptional regulator</fullName>
    </submittedName>
</protein>
<dbReference type="InterPro" id="IPR020449">
    <property type="entry name" value="Tscrpt_reg_AraC-type_HTH"/>
</dbReference>
<keyword evidence="6" id="KW-1185">Reference proteome</keyword>
<dbReference type="InterPro" id="IPR037923">
    <property type="entry name" value="HTH-like"/>
</dbReference>
<dbReference type="SUPFAM" id="SSF51215">
    <property type="entry name" value="Regulatory protein AraC"/>
    <property type="match status" value="1"/>
</dbReference>
<dbReference type="KEGG" id="smen:SAMEA4412692_2104"/>
<evidence type="ECO:0000313" key="6">
    <source>
        <dbReference type="Proteomes" id="UP000215185"/>
    </source>
</evidence>
<keyword evidence="1" id="KW-0805">Transcription regulation</keyword>
<evidence type="ECO:0000259" key="4">
    <source>
        <dbReference type="PROSITE" id="PS01124"/>
    </source>
</evidence>
<dbReference type="EMBL" id="LT906439">
    <property type="protein sequence ID" value="SNU91007.1"/>
    <property type="molecule type" value="Genomic_DNA"/>
</dbReference>
<keyword evidence="2" id="KW-0238">DNA-binding</keyword>
<dbReference type="GO" id="GO:0043565">
    <property type="term" value="F:sequence-specific DNA binding"/>
    <property type="evidence" value="ECO:0007669"/>
    <property type="project" value="InterPro"/>
</dbReference>
<dbReference type="PANTHER" id="PTHR43280">
    <property type="entry name" value="ARAC-FAMILY TRANSCRIPTIONAL REGULATOR"/>
    <property type="match status" value="1"/>
</dbReference>
<dbReference type="eggNOG" id="COG2207">
    <property type="taxonomic scope" value="Bacteria"/>
</dbReference>
<dbReference type="STRING" id="1123308.GCA_000380085_01549"/>
<dbReference type="InterPro" id="IPR014710">
    <property type="entry name" value="RmlC-like_jellyroll"/>
</dbReference>
<dbReference type="Pfam" id="PF12833">
    <property type="entry name" value="HTH_18"/>
    <property type="match status" value="1"/>
</dbReference>
<keyword evidence="3" id="KW-0804">Transcription</keyword>
<dbReference type="Proteomes" id="UP000215185">
    <property type="component" value="Chromosome 1"/>
</dbReference>
<dbReference type="Gene3D" id="2.60.120.10">
    <property type="entry name" value="Jelly Rolls"/>
    <property type="match status" value="1"/>
</dbReference>
<dbReference type="InterPro" id="IPR003313">
    <property type="entry name" value="AraC-bd"/>
</dbReference>
<dbReference type="PROSITE" id="PS01124">
    <property type="entry name" value="HTH_ARAC_FAMILY_2"/>
    <property type="match status" value="1"/>
</dbReference>
<evidence type="ECO:0000256" key="2">
    <source>
        <dbReference type="ARBA" id="ARBA00023125"/>
    </source>
</evidence>
<gene>
    <name evidence="5" type="primary">msmR1_2</name>
    <name evidence="5" type="ORF">SAMEA4412692_02104</name>
</gene>
<name>A0A239SZY6_9STRE</name>
<dbReference type="InterPro" id="IPR009057">
    <property type="entry name" value="Homeodomain-like_sf"/>
</dbReference>
<dbReference type="Pfam" id="PF02311">
    <property type="entry name" value="AraC_binding"/>
    <property type="match status" value="1"/>
</dbReference>